<feature type="domain" description="HTH asnC-type" evidence="4">
    <location>
        <begin position="62"/>
        <end position="100"/>
    </location>
</feature>
<name>A0ABN2SLC9_9MICO</name>
<dbReference type="SUPFAM" id="SSF54909">
    <property type="entry name" value="Dimeric alpha+beta barrel"/>
    <property type="match status" value="1"/>
</dbReference>
<dbReference type="SUPFAM" id="SSF46785">
    <property type="entry name" value="Winged helix' DNA-binding domain"/>
    <property type="match status" value="1"/>
</dbReference>
<keyword evidence="2" id="KW-0238">DNA-binding</keyword>
<dbReference type="Gene3D" id="3.30.70.920">
    <property type="match status" value="1"/>
</dbReference>
<keyword evidence="3" id="KW-0804">Transcription</keyword>
<organism evidence="5 6">
    <name type="scientific">Terrabacter lapilli</name>
    <dbReference type="NCBI Taxonomy" id="436231"/>
    <lineage>
        <taxon>Bacteria</taxon>
        <taxon>Bacillati</taxon>
        <taxon>Actinomycetota</taxon>
        <taxon>Actinomycetes</taxon>
        <taxon>Micrococcales</taxon>
        <taxon>Intrasporangiaceae</taxon>
        <taxon>Terrabacter</taxon>
    </lineage>
</organism>
<evidence type="ECO:0000313" key="6">
    <source>
        <dbReference type="Proteomes" id="UP001500013"/>
    </source>
</evidence>
<dbReference type="SMART" id="SM00344">
    <property type="entry name" value="HTH_ASNC"/>
    <property type="match status" value="1"/>
</dbReference>
<dbReference type="PROSITE" id="PS50956">
    <property type="entry name" value="HTH_ASNC_2"/>
    <property type="match status" value="1"/>
</dbReference>
<dbReference type="PANTHER" id="PTHR30154">
    <property type="entry name" value="LEUCINE-RESPONSIVE REGULATORY PROTEIN"/>
    <property type="match status" value="1"/>
</dbReference>
<keyword evidence="6" id="KW-1185">Reference proteome</keyword>
<keyword evidence="1" id="KW-0805">Transcription regulation</keyword>
<gene>
    <name evidence="5" type="ORF">GCM10009817_32970</name>
</gene>
<evidence type="ECO:0000256" key="1">
    <source>
        <dbReference type="ARBA" id="ARBA00023015"/>
    </source>
</evidence>
<comment type="caution">
    <text evidence="5">The sequence shown here is derived from an EMBL/GenBank/DDBJ whole genome shotgun (WGS) entry which is preliminary data.</text>
</comment>
<evidence type="ECO:0000313" key="5">
    <source>
        <dbReference type="EMBL" id="GAA1988733.1"/>
    </source>
</evidence>
<dbReference type="InterPro" id="IPR036390">
    <property type="entry name" value="WH_DNA-bd_sf"/>
</dbReference>
<dbReference type="Pfam" id="PF01037">
    <property type="entry name" value="AsnC_trans_reg"/>
    <property type="match status" value="1"/>
</dbReference>
<dbReference type="PANTHER" id="PTHR30154:SF34">
    <property type="entry name" value="TRANSCRIPTIONAL REGULATOR AZLB"/>
    <property type="match status" value="1"/>
</dbReference>
<dbReference type="InterPro" id="IPR036388">
    <property type="entry name" value="WH-like_DNA-bd_sf"/>
</dbReference>
<accession>A0ABN2SLC9</accession>
<evidence type="ECO:0000256" key="2">
    <source>
        <dbReference type="ARBA" id="ARBA00023125"/>
    </source>
</evidence>
<evidence type="ECO:0000259" key="4">
    <source>
        <dbReference type="PROSITE" id="PS50956"/>
    </source>
</evidence>
<sequence length="195" mass="20881">MQEQRSSLGTVHKVLPVYRVVLDTLPMTSSGAPSSRTPVDALDCRILLLLLTEPGIGVLGASRRLGVARGTVQARLDRLQRTGVLRSMAPDVDPAALGYPVTAFCTLEIRQGRGGHSPVVEHLAAIPEVLEAHTITGSGDVLIRIVGRDNADLQRVIDQVVDDAHVTRASTVISLATRLDHRTVPLVEHVLEASS</sequence>
<evidence type="ECO:0000256" key="3">
    <source>
        <dbReference type="ARBA" id="ARBA00023163"/>
    </source>
</evidence>
<proteinExistence type="predicted"/>
<dbReference type="InterPro" id="IPR000485">
    <property type="entry name" value="AsnC-type_HTH_dom"/>
</dbReference>
<protein>
    <submittedName>
        <fullName evidence="5">Lrp/AsnC family transcriptional regulator</fullName>
    </submittedName>
</protein>
<dbReference type="Gene3D" id="1.10.10.10">
    <property type="entry name" value="Winged helix-like DNA-binding domain superfamily/Winged helix DNA-binding domain"/>
    <property type="match status" value="1"/>
</dbReference>
<reference evidence="5 6" key="1">
    <citation type="journal article" date="2019" name="Int. J. Syst. Evol. Microbiol.">
        <title>The Global Catalogue of Microorganisms (GCM) 10K type strain sequencing project: providing services to taxonomists for standard genome sequencing and annotation.</title>
        <authorList>
            <consortium name="The Broad Institute Genomics Platform"/>
            <consortium name="The Broad Institute Genome Sequencing Center for Infectious Disease"/>
            <person name="Wu L."/>
            <person name="Ma J."/>
        </authorList>
    </citation>
    <scope>NUCLEOTIDE SEQUENCE [LARGE SCALE GENOMIC DNA]</scope>
    <source>
        <strain evidence="5 6">JCM 15628</strain>
    </source>
</reference>
<dbReference type="InterPro" id="IPR011008">
    <property type="entry name" value="Dimeric_a/b-barrel"/>
</dbReference>
<dbReference type="Pfam" id="PF13412">
    <property type="entry name" value="HTH_24"/>
    <property type="match status" value="1"/>
</dbReference>
<dbReference type="Proteomes" id="UP001500013">
    <property type="component" value="Unassembled WGS sequence"/>
</dbReference>
<dbReference type="InterPro" id="IPR019888">
    <property type="entry name" value="Tscrpt_reg_AsnC-like"/>
</dbReference>
<dbReference type="InterPro" id="IPR019887">
    <property type="entry name" value="Tscrpt_reg_AsnC/Lrp_C"/>
</dbReference>
<dbReference type="EMBL" id="BAAAPU010000009">
    <property type="protein sequence ID" value="GAA1988733.1"/>
    <property type="molecule type" value="Genomic_DNA"/>
</dbReference>